<protein>
    <recommendedName>
        <fullName evidence="4">ZZ-type domain-containing protein</fullName>
    </recommendedName>
</protein>
<reference evidence="6" key="3">
    <citation type="submission" date="2016-03" db="UniProtKB">
        <authorList>
            <consortium name="EnsemblProtists"/>
        </authorList>
    </citation>
    <scope>IDENTIFICATION</scope>
</reference>
<dbReference type="SUPFAM" id="SSF57850">
    <property type="entry name" value="RING/U-box"/>
    <property type="match status" value="1"/>
</dbReference>
<dbReference type="Pfam" id="PF00569">
    <property type="entry name" value="ZZ"/>
    <property type="match status" value="1"/>
</dbReference>
<organism evidence="5">
    <name type="scientific">Guillardia theta (strain CCMP2712)</name>
    <name type="common">Cryptophyte</name>
    <dbReference type="NCBI Taxonomy" id="905079"/>
    <lineage>
        <taxon>Eukaryota</taxon>
        <taxon>Cryptophyceae</taxon>
        <taxon>Pyrenomonadales</taxon>
        <taxon>Geminigeraceae</taxon>
        <taxon>Guillardia</taxon>
    </lineage>
</organism>
<evidence type="ECO:0000259" key="4">
    <source>
        <dbReference type="Pfam" id="PF00569"/>
    </source>
</evidence>
<dbReference type="Gene3D" id="3.30.60.90">
    <property type="match status" value="1"/>
</dbReference>
<name>L1J9A7_GUITC</name>
<evidence type="ECO:0000313" key="6">
    <source>
        <dbReference type="EnsemblProtists" id="EKX44655"/>
    </source>
</evidence>
<evidence type="ECO:0000256" key="1">
    <source>
        <dbReference type="ARBA" id="ARBA00022723"/>
    </source>
</evidence>
<reference evidence="7" key="2">
    <citation type="submission" date="2012-11" db="EMBL/GenBank/DDBJ databases">
        <authorList>
            <person name="Kuo A."/>
            <person name="Curtis B.A."/>
            <person name="Tanifuji G."/>
            <person name="Burki F."/>
            <person name="Gruber A."/>
            <person name="Irimia M."/>
            <person name="Maruyama S."/>
            <person name="Arias M.C."/>
            <person name="Ball S.G."/>
            <person name="Gile G.H."/>
            <person name="Hirakawa Y."/>
            <person name="Hopkins J.F."/>
            <person name="Rensing S.A."/>
            <person name="Schmutz J."/>
            <person name="Symeonidi A."/>
            <person name="Elias M."/>
            <person name="Eveleigh R.J."/>
            <person name="Herman E.K."/>
            <person name="Klute M.J."/>
            <person name="Nakayama T."/>
            <person name="Obornik M."/>
            <person name="Reyes-Prieto A."/>
            <person name="Armbrust E.V."/>
            <person name="Aves S.J."/>
            <person name="Beiko R.G."/>
            <person name="Coutinho P."/>
            <person name="Dacks J.B."/>
            <person name="Durnford D.G."/>
            <person name="Fast N.M."/>
            <person name="Green B.R."/>
            <person name="Grisdale C."/>
            <person name="Hempe F."/>
            <person name="Henrissat B."/>
            <person name="Hoppner M.P."/>
            <person name="Ishida K.-I."/>
            <person name="Kim E."/>
            <person name="Koreny L."/>
            <person name="Kroth P.G."/>
            <person name="Liu Y."/>
            <person name="Malik S.-B."/>
            <person name="Maier U.G."/>
            <person name="McRose D."/>
            <person name="Mock T."/>
            <person name="Neilson J.A."/>
            <person name="Onodera N.T."/>
            <person name="Poole A.M."/>
            <person name="Pritham E.J."/>
            <person name="Richards T.A."/>
            <person name="Rocap G."/>
            <person name="Roy S.W."/>
            <person name="Sarai C."/>
            <person name="Schaack S."/>
            <person name="Shirato S."/>
            <person name="Slamovits C.H."/>
            <person name="Spencer D.F."/>
            <person name="Suzuki S."/>
            <person name="Worden A.Z."/>
            <person name="Zauner S."/>
            <person name="Barry K."/>
            <person name="Bell C."/>
            <person name="Bharti A.K."/>
            <person name="Crow J.A."/>
            <person name="Grimwood J."/>
            <person name="Kramer R."/>
            <person name="Lindquist E."/>
            <person name="Lucas S."/>
            <person name="Salamov A."/>
            <person name="McFadden G.I."/>
            <person name="Lane C.E."/>
            <person name="Keeling P.J."/>
            <person name="Gray M.W."/>
            <person name="Grigoriev I.V."/>
            <person name="Archibald J.M."/>
        </authorList>
    </citation>
    <scope>NUCLEOTIDE SEQUENCE</scope>
    <source>
        <strain evidence="7">CCMP2712</strain>
    </source>
</reference>
<evidence type="ECO:0000256" key="2">
    <source>
        <dbReference type="ARBA" id="ARBA00022771"/>
    </source>
</evidence>
<dbReference type="HOGENOM" id="CLU_904457_0_0_1"/>
<dbReference type="Proteomes" id="UP000011087">
    <property type="component" value="Unassembled WGS sequence"/>
</dbReference>
<reference evidence="5 7" key="1">
    <citation type="journal article" date="2012" name="Nature">
        <title>Algal genomes reveal evolutionary mosaicism and the fate of nucleomorphs.</title>
        <authorList>
            <consortium name="DOE Joint Genome Institute"/>
            <person name="Curtis B.A."/>
            <person name="Tanifuji G."/>
            <person name="Burki F."/>
            <person name="Gruber A."/>
            <person name="Irimia M."/>
            <person name="Maruyama S."/>
            <person name="Arias M.C."/>
            <person name="Ball S.G."/>
            <person name="Gile G.H."/>
            <person name="Hirakawa Y."/>
            <person name="Hopkins J.F."/>
            <person name="Kuo A."/>
            <person name="Rensing S.A."/>
            <person name="Schmutz J."/>
            <person name="Symeonidi A."/>
            <person name="Elias M."/>
            <person name="Eveleigh R.J."/>
            <person name="Herman E.K."/>
            <person name="Klute M.J."/>
            <person name="Nakayama T."/>
            <person name="Obornik M."/>
            <person name="Reyes-Prieto A."/>
            <person name="Armbrust E.V."/>
            <person name="Aves S.J."/>
            <person name="Beiko R.G."/>
            <person name="Coutinho P."/>
            <person name="Dacks J.B."/>
            <person name="Durnford D.G."/>
            <person name="Fast N.M."/>
            <person name="Green B.R."/>
            <person name="Grisdale C.J."/>
            <person name="Hempel F."/>
            <person name="Henrissat B."/>
            <person name="Hoppner M.P."/>
            <person name="Ishida K."/>
            <person name="Kim E."/>
            <person name="Koreny L."/>
            <person name="Kroth P.G."/>
            <person name="Liu Y."/>
            <person name="Malik S.B."/>
            <person name="Maier U.G."/>
            <person name="McRose D."/>
            <person name="Mock T."/>
            <person name="Neilson J.A."/>
            <person name="Onodera N.T."/>
            <person name="Poole A.M."/>
            <person name="Pritham E.J."/>
            <person name="Richards T.A."/>
            <person name="Rocap G."/>
            <person name="Roy S.W."/>
            <person name="Sarai C."/>
            <person name="Schaack S."/>
            <person name="Shirato S."/>
            <person name="Slamovits C.H."/>
            <person name="Spencer D.F."/>
            <person name="Suzuki S."/>
            <person name="Worden A.Z."/>
            <person name="Zauner S."/>
            <person name="Barry K."/>
            <person name="Bell C."/>
            <person name="Bharti A.K."/>
            <person name="Crow J.A."/>
            <person name="Grimwood J."/>
            <person name="Kramer R."/>
            <person name="Lindquist E."/>
            <person name="Lucas S."/>
            <person name="Salamov A."/>
            <person name="McFadden G.I."/>
            <person name="Lane C.E."/>
            <person name="Keeling P.J."/>
            <person name="Gray M.W."/>
            <person name="Grigoriev I.V."/>
            <person name="Archibald J.M."/>
        </authorList>
    </citation>
    <scope>NUCLEOTIDE SEQUENCE</scope>
    <source>
        <strain evidence="5 7">CCMP2712</strain>
    </source>
</reference>
<dbReference type="EMBL" id="JH993003">
    <property type="protein sequence ID" value="EKX44655.1"/>
    <property type="molecule type" value="Genomic_DNA"/>
</dbReference>
<evidence type="ECO:0000313" key="7">
    <source>
        <dbReference type="Proteomes" id="UP000011087"/>
    </source>
</evidence>
<keyword evidence="7" id="KW-1185">Reference proteome</keyword>
<keyword evidence="2" id="KW-0863">Zinc-finger</keyword>
<dbReference type="PROSITE" id="PS00626">
    <property type="entry name" value="RCC1_2"/>
    <property type="match status" value="1"/>
</dbReference>
<sequence length="308" mass="33930">MGRDKMIALDADGNLFFTGKLGNNDKECRFKKMRAVVAASQQPACARDISLRAEVAVLLDGEGRIWEGGVARESKILSLSLSTISGDDAKFSSLSCGRFHSLALSNGSQVFSWGSFARGELNADMSLGFLQSRMLDVISLPALGATKHTGVVCINCKSDNISGVRYISIARDADKRSMQSLCARCVERDNMLKSEVALDMFNHQQVLLACHRKLPPHFRPSIANIDLTTGQTHHGTGCDSCSENPIAGIRYKCCNCDQYNLYASRMNLVASCFLWWLVLHVAVNHRLTSMQIYPQITIDIFARNKNGD</sequence>
<keyword evidence="3" id="KW-0862">Zinc</keyword>
<dbReference type="Gene3D" id="2.130.10.30">
    <property type="entry name" value="Regulator of chromosome condensation 1/beta-lactamase-inhibitor protein II"/>
    <property type="match status" value="1"/>
</dbReference>
<proteinExistence type="predicted"/>
<evidence type="ECO:0000256" key="3">
    <source>
        <dbReference type="ARBA" id="ARBA00022833"/>
    </source>
</evidence>
<dbReference type="Pfam" id="PF13540">
    <property type="entry name" value="RCC1_2"/>
    <property type="match status" value="1"/>
</dbReference>
<dbReference type="RefSeq" id="XP_005831635.1">
    <property type="nucleotide sequence ID" value="XM_005831578.1"/>
</dbReference>
<dbReference type="InterPro" id="IPR000433">
    <property type="entry name" value="Znf_ZZ"/>
</dbReference>
<feature type="domain" description="ZZ-type" evidence="4">
    <location>
        <begin position="232"/>
        <end position="261"/>
    </location>
</feature>
<dbReference type="InterPro" id="IPR000408">
    <property type="entry name" value="Reg_chr_condens"/>
</dbReference>
<dbReference type="InterPro" id="IPR043145">
    <property type="entry name" value="Znf_ZZ_sf"/>
</dbReference>
<dbReference type="GO" id="GO:0008270">
    <property type="term" value="F:zinc ion binding"/>
    <property type="evidence" value="ECO:0007669"/>
    <property type="project" value="UniProtKB-KW"/>
</dbReference>
<keyword evidence="1" id="KW-0479">Metal-binding</keyword>
<dbReference type="OrthoDB" id="2122982at2759"/>
<dbReference type="SUPFAM" id="SSF50985">
    <property type="entry name" value="RCC1/BLIP-II"/>
    <property type="match status" value="1"/>
</dbReference>
<dbReference type="GeneID" id="17301332"/>
<dbReference type="KEGG" id="gtt:GUITHDRAFT_109431"/>
<dbReference type="EnsemblProtists" id="EKX44655">
    <property type="protein sequence ID" value="EKX44655"/>
    <property type="gene ID" value="GUITHDRAFT_109431"/>
</dbReference>
<dbReference type="PaxDb" id="55529-EKX44655"/>
<gene>
    <name evidence="5" type="ORF">GUITHDRAFT_109431</name>
</gene>
<dbReference type="AlphaFoldDB" id="L1J9A7"/>
<evidence type="ECO:0000313" key="5">
    <source>
        <dbReference type="EMBL" id="EKX44655.1"/>
    </source>
</evidence>
<dbReference type="InterPro" id="IPR009091">
    <property type="entry name" value="RCC1/BLIP-II"/>
</dbReference>
<accession>L1J9A7</accession>